<organism evidence="1">
    <name type="scientific">Nephila pilipes</name>
    <name type="common">Giant wood spider</name>
    <name type="synonym">Nephila maculata</name>
    <dbReference type="NCBI Taxonomy" id="299642"/>
    <lineage>
        <taxon>Eukaryota</taxon>
        <taxon>Metazoa</taxon>
        <taxon>Ecdysozoa</taxon>
        <taxon>Arthropoda</taxon>
        <taxon>Chelicerata</taxon>
        <taxon>Arachnida</taxon>
        <taxon>Araneae</taxon>
        <taxon>Araneomorphae</taxon>
        <taxon>Entelegynae</taxon>
        <taxon>Araneoidea</taxon>
        <taxon>Nephilidae</taxon>
        <taxon>Nephila</taxon>
    </lineage>
</organism>
<reference evidence="1" key="1">
    <citation type="submission" date="2013-07" db="EMBL/GenBank/DDBJ databases">
        <title>Nephila pilipes venom gland.</title>
        <authorList>
            <person name="Huo L.J."/>
        </authorList>
    </citation>
    <scope>NUCLEOTIDE SEQUENCE</scope>
    <source>
        <tissue evidence="1">Venom gland</tissue>
    </source>
</reference>
<dbReference type="EMBL" id="KF433756">
    <property type="protein sequence ID" value="AII98077.1"/>
    <property type="molecule type" value="mRNA"/>
</dbReference>
<proteinExistence type="evidence at transcript level"/>
<name>A0A076L0C6_NEPPI</name>
<dbReference type="AlphaFoldDB" id="A0A076L0C6"/>
<evidence type="ECO:0000313" key="1">
    <source>
        <dbReference type="EMBL" id="AII98077.1"/>
    </source>
</evidence>
<protein>
    <submittedName>
        <fullName evidence="1">BLTX742</fullName>
    </submittedName>
</protein>
<sequence>MGHSVELSYKNCFVHCGG</sequence>
<accession>A0A076L0C6</accession>